<dbReference type="Gene3D" id="6.10.140.190">
    <property type="match status" value="1"/>
</dbReference>
<dbReference type="InterPro" id="IPR018309">
    <property type="entry name" value="Tscrpt_reg_PadR_C"/>
</dbReference>
<dbReference type="PANTHER" id="PTHR43252:SF2">
    <property type="entry name" value="TRANSCRIPTION REGULATOR, PADR-LIKE FAMILY"/>
    <property type="match status" value="1"/>
</dbReference>
<proteinExistence type="predicted"/>
<dbReference type="InterPro" id="IPR036388">
    <property type="entry name" value="WH-like_DNA-bd_sf"/>
</dbReference>
<dbReference type="RefSeq" id="WP_109688597.1">
    <property type="nucleotide sequence ID" value="NZ_QGGL01000007.1"/>
</dbReference>
<sequence length="181" mass="20922">MALRYAVLGLLSKEQLTGYDLTQKFHSHISHFWNAHHTQIYRELQKLEGDGLVSHQLVEQQDRPDKKIYALTDLGLQDLLVWMGEAPKNPSMKNETLLRVSLFHLIPPTQAIEFLEASKANYEQVLFAMQNWGTENLGAAVDAPTREQIGDVLTLNFGMRYVQTWIEWCEYAIRMFRSLAE</sequence>
<name>A0A316DA55_9BACL</name>
<dbReference type="PANTHER" id="PTHR43252">
    <property type="entry name" value="TRANSCRIPTIONAL REGULATOR YQJI"/>
    <property type="match status" value="1"/>
</dbReference>
<dbReference type="InterPro" id="IPR005149">
    <property type="entry name" value="Tscrpt_reg_PadR_N"/>
</dbReference>
<dbReference type="Proteomes" id="UP000245634">
    <property type="component" value="Unassembled WGS sequence"/>
</dbReference>
<reference evidence="3 4" key="1">
    <citation type="submission" date="2018-05" db="EMBL/GenBank/DDBJ databases">
        <title>Genomic Encyclopedia of Type Strains, Phase IV (KMG-IV): sequencing the most valuable type-strain genomes for metagenomic binning, comparative biology and taxonomic classification.</title>
        <authorList>
            <person name="Goeker M."/>
        </authorList>
    </citation>
    <scope>NUCLEOTIDE SEQUENCE [LARGE SCALE GENOMIC DNA]</scope>
    <source>
        <strain evidence="3 4">DSM 18773</strain>
    </source>
</reference>
<dbReference type="Gene3D" id="1.10.10.10">
    <property type="entry name" value="Winged helix-like DNA-binding domain superfamily/Winged helix DNA-binding domain"/>
    <property type="match status" value="1"/>
</dbReference>
<evidence type="ECO:0000313" key="3">
    <source>
        <dbReference type="EMBL" id="PWK13381.1"/>
    </source>
</evidence>
<evidence type="ECO:0000313" key="4">
    <source>
        <dbReference type="Proteomes" id="UP000245634"/>
    </source>
</evidence>
<dbReference type="Pfam" id="PF10400">
    <property type="entry name" value="Vir_act_alpha_C"/>
    <property type="match status" value="1"/>
</dbReference>
<organism evidence="3 4">
    <name type="scientific">Tumebacillus permanentifrigoris</name>
    <dbReference type="NCBI Taxonomy" id="378543"/>
    <lineage>
        <taxon>Bacteria</taxon>
        <taxon>Bacillati</taxon>
        <taxon>Bacillota</taxon>
        <taxon>Bacilli</taxon>
        <taxon>Bacillales</taxon>
        <taxon>Alicyclobacillaceae</taxon>
        <taxon>Tumebacillus</taxon>
    </lineage>
</organism>
<dbReference type="SUPFAM" id="SSF46785">
    <property type="entry name" value="Winged helix' DNA-binding domain"/>
    <property type="match status" value="1"/>
</dbReference>
<comment type="caution">
    <text evidence="3">The sequence shown here is derived from an EMBL/GenBank/DDBJ whole genome shotgun (WGS) entry which is preliminary data.</text>
</comment>
<feature type="domain" description="Transcription regulator PadR N-terminal" evidence="1">
    <location>
        <begin position="7"/>
        <end position="78"/>
    </location>
</feature>
<dbReference type="InterPro" id="IPR036390">
    <property type="entry name" value="WH_DNA-bd_sf"/>
</dbReference>
<evidence type="ECO:0000259" key="2">
    <source>
        <dbReference type="Pfam" id="PF10400"/>
    </source>
</evidence>
<keyword evidence="4" id="KW-1185">Reference proteome</keyword>
<accession>A0A316DA55</accession>
<dbReference type="Pfam" id="PF03551">
    <property type="entry name" value="PadR"/>
    <property type="match status" value="1"/>
</dbReference>
<evidence type="ECO:0000259" key="1">
    <source>
        <dbReference type="Pfam" id="PF03551"/>
    </source>
</evidence>
<protein>
    <submittedName>
        <fullName evidence="3">Virulence activator alpha</fullName>
    </submittedName>
</protein>
<dbReference type="OrthoDB" id="9783723at2"/>
<dbReference type="AlphaFoldDB" id="A0A316DA55"/>
<gene>
    <name evidence="3" type="ORF">C7459_10747</name>
</gene>
<feature type="domain" description="Transcription regulator PadR C-terminal" evidence="2">
    <location>
        <begin position="92"/>
        <end position="175"/>
    </location>
</feature>
<dbReference type="EMBL" id="QGGL01000007">
    <property type="protein sequence ID" value="PWK13381.1"/>
    <property type="molecule type" value="Genomic_DNA"/>
</dbReference>